<accession>A0A7W9A1E1</accession>
<dbReference type="RefSeq" id="WP_123286610.1">
    <property type="nucleotide sequence ID" value="NZ_JACIJB010000001.1"/>
</dbReference>
<sequence length="79" mass="8278">MSRLTFSLMASATLMAGAVACSPAEPEPAPEPETRTVVQEVPVVVEREAPPPVVVEREAGDSTTVRAGSDGIEVETTNR</sequence>
<gene>
    <name evidence="3" type="ORF">FHS65_000339</name>
</gene>
<evidence type="ECO:0000313" key="4">
    <source>
        <dbReference type="Proteomes" id="UP000548978"/>
    </source>
</evidence>
<dbReference type="Proteomes" id="UP000548978">
    <property type="component" value="Unassembled WGS sequence"/>
</dbReference>
<comment type="caution">
    <text evidence="3">The sequence shown here is derived from an EMBL/GenBank/DDBJ whole genome shotgun (WGS) entry which is preliminary data.</text>
</comment>
<organism evidence="3 4">
    <name type="scientific">Brevundimonas halotolerans</name>
    <dbReference type="NCBI Taxonomy" id="69670"/>
    <lineage>
        <taxon>Bacteria</taxon>
        <taxon>Pseudomonadati</taxon>
        <taxon>Pseudomonadota</taxon>
        <taxon>Alphaproteobacteria</taxon>
        <taxon>Caulobacterales</taxon>
        <taxon>Caulobacteraceae</taxon>
        <taxon>Brevundimonas</taxon>
    </lineage>
</organism>
<evidence type="ECO:0000256" key="1">
    <source>
        <dbReference type="SAM" id="MobiDB-lite"/>
    </source>
</evidence>
<protein>
    <submittedName>
        <fullName evidence="3">Uncharacterized protein</fullName>
    </submittedName>
</protein>
<reference evidence="3 4" key="1">
    <citation type="submission" date="2020-08" db="EMBL/GenBank/DDBJ databases">
        <title>Genomic Encyclopedia of Type Strains, Phase IV (KMG-IV): sequencing the most valuable type-strain genomes for metagenomic binning, comparative biology and taxonomic classification.</title>
        <authorList>
            <person name="Goeker M."/>
        </authorList>
    </citation>
    <scope>NUCLEOTIDE SEQUENCE [LARGE SCALE GENOMIC DNA]</scope>
    <source>
        <strain evidence="3 4">DSM 24448</strain>
    </source>
</reference>
<feature type="region of interest" description="Disordered" evidence="1">
    <location>
        <begin position="58"/>
        <end position="79"/>
    </location>
</feature>
<keyword evidence="2" id="KW-0732">Signal</keyword>
<evidence type="ECO:0000313" key="3">
    <source>
        <dbReference type="EMBL" id="MBB5659621.1"/>
    </source>
</evidence>
<feature type="signal peptide" evidence="2">
    <location>
        <begin position="1"/>
        <end position="16"/>
    </location>
</feature>
<evidence type="ECO:0000256" key="2">
    <source>
        <dbReference type="SAM" id="SignalP"/>
    </source>
</evidence>
<proteinExistence type="predicted"/>
<keyword evidence="4" id="KW-1185">Reference proteome</keyword>
<name>A0A7W9A1E1_9CAUL</name>
<dbReference type="EMBL" id="JACIJB010000001">
    <property type="protein sequence ID" value="MBB5659621.1"/>
    <property type="molecule type" value="Genomic_DNA"/>
</dbReference>
<dbReference type="PROSITE" id="PS51257">
    <property type="entry name" value="PROKAR_LIPOPROTEIN"/>
    <property type="match status" value="1"/>
</dbReference>
<feature type="chain" id="PRO_5031512346" evidence="2">
    <location>
        <begin position="17"/>
        <end position="79"/>
    </location>
</feature>
<dbReference type="AlphaFoldDB" id="A0A7W9A1E1"/>